<keyword evidence="2" id="KW-1185">Reference proteome</keyword>
<accession>A0A1H3NB06</accession>
<name>A0A1H3NB06_9RHOB</name>
<reference evidence="1 2" key="1">
    <citation type="submission" date="2016-10" db="EMBL/GenBank/DDBJ databases">
        <authorList>
            <person name="de Groot N.N."/>
        </authorList>
    </citation>
    <scope>NUCLEOTIDE SEQUENCE [LARGE SCALE GENOMIC DNA]</scope>
    <source>
        <strain evidence="1 2">DSM 26880</strain>
    </source>
</reference>
<dbReference type="AlphaFoldDB" id="A0A1H3NB06"/>
<protein>
    <submittedName>
        <fullName evidence="1">Uncharacterized protein</fullName>
    </submittedName>
</protein>
<dbReference type="OrthoDB" id="71751at2"/>
<organism evidence="1 2">
    <name type="scientific">Citreimonas salinaria</name>
    <dbReference type="NCBI Taxonomy" id="321339"/>
    <lineage>
        <taxon>Bacteria</taxon>
        <taxon>Pseudomonadati</taxon>
        <taxon>Pseudomonadota</taxon>
        <taxon>Alphaproteobacteria</taxon>
        <taxon>Rhodobacterales</taxon>
        <taxon>Roseobacteraceae</taxon>
        <taxon>Citreimonas</taxon>
    </lineage>
</organism>
<proteinExistence type="predicted"/>
<dbReference type="STRING" id="321339.SAMN05444340_12232"/>
<sequence>MAKTSTGDCGTWNAEVASLNGRVLRVDETEYRCEEHRSRASMNKTQREITSDRTVAIAAHGEDALTWLVP</sequence>
<dbReference type="Proteomes" id="UP000199286">
    <property type="component" value="Unassembled WGS sequence"/>
</dbReference>
<dbReference type="RefSeq" id="WP_089885864.1">
    <property type="nucleotide sequence ID" value="NZ_FNPF01000022.1"/>
</dbReference>
<evidence type="ECO:0000313" key="2">
    <source>
        <dbReference type="Proteomes" id="UP000199286"/>
    </source>
</evidence>
<gene>
    <name evidence="1" type="ORF">SAMN05444340_12232</name>
</gene>
<evidence type="ECO:0000313" key="1">
    <source>
        <dbReference type="EMBL" id="SDY86117.1"/>
    </source>
</evidence>
<dbReference type="EMBL" id="FNPF01000022">
    <property type="protein sequence ID" value="SDY86117.1"/>
    <property type="molecule type" value="Genomic_DNA"/>
</dbReference>